<dbReference type="RefSeq" id="WP_183771620.1">
    <property type="nucleotide sequence ID" value="NZ_JACIDK010000002.1"/>
</dbReference>
<accession>A0A840A0P8</accession>
<dbReference type="PANTHER" id="PTHR33383">
    <property type="entry name" value="MEMBRANE PROTEIN INSERTION EFFICIENCY FACTOR-RELATED"/>
    <property type="match status" value="1"/>
</dbReference>
<keyword evidence="1" id="KW-0472">Membrane</keyword>
<comment type="caution">
    <text evidence="3">The sequence shown here is derived from an EMBL/GenBank/DDBJ whole genome shotgun (WGS) entry which is preliminary data.</text>
</comment>
<protein>
    <recommendedName>
        <fullName evidence="1">Putative membrane protein insertion efficiency factor</fullName>
    </recommendedName>
</protein>
<proteinExistence type="inferred from homology"/>
<feature type="region of interest" description="Disordered" evidence="2">
    <location>
        <begin position="67"/>
        <end position="93"/>
    </location>
</feature>
<organism evidence="3 4">
    <name type="scientific">Phenylobacterium haematophilum</name>
    <dbReference type="NCBI Taxonomy" id="98513"/>
    <lineage>
        <taxon>Bacteria</taxon>
        <taxon>Pseudomonadati</taxon>
        <taxon>Pseudomonadota</taxon>
        <taxon>Alphaproteobacteria</taxon>
        <taxon>Caulobacterales</taxon>
        <taxon>Caulobacteraceae</taxon>
        <taxon>Phenylobacterium</taxon>
    </lineage>
</organism>
<dbReference type="AlphaFoldDB" id="A0A840A0P8"/>
<dbReference type="HAMAP" id="MF_00386">
    <property type="entry name" value="UPF0161_YidD"/>
    <property type="match status" value="1"/>
</dbReference>
<keyword evidence="1" id="KW-1003">Cell membrane</keyword>
<dbReference type="Proteomes" id="UP000530564">
    <property type="component" value="Unassembled WGS sequence"/>
</dbReference>
<keyword evidence="4" id="KW-1185">Reference proteome</keyword>
<comment type="similarity">
    <text evidence="1">Belongs to the UPF0161 family.</text>
</comment>
<comment type="subcellular location">
    <subcellularLocation>
        <location evidence="1">Cell membrane</location>
        <topology evidence="1">Peripheral membrane protein</topology>
        <orientation evidence="1">Cytoplasmic side</orientation>
    </subcellularLocation>
</comment>
<dbReference type="InterPro" id="IPR002696">
    <property type="entry name" value="Membr_insert_effic_factor_YidD"/>
</dbReference>
<dbReference type="EMBL" id="JACIDK010000002">
    <property type="protein sequence ID" value="MBB3891060.1"/>
    <property type="molecule type" value="Genomic_DNA"/>
</dbReference>
<dbReference type="SMART" id="SM01234">
    <property type="entry name" value="Haemolytic"/>
    <property type="match status" value="1"/>
</dbReference>
<name>A0A840A0P8_9CAUL</name>
<dbReference type="GO" id="GO:0005886">
    <property type="term" value="C:plasma membrane"/>
    <property type="evidence" value="ECO:0007669"/>
    <property type="project" value="UniProtKB-SubCell"/>
</dbReference>
<dbReference type="PANTHER" id="PTHR33383:SF1">
    <property type="entry name" value="MEMBRANE PROTEIN INSERTION EFFICIENCY FACTOR-RELATED"/>
    <property type="match status" value="1"/>
</dbReference>
<dbReference type="NCBIfam" id="TIGR00278">
    <property type="entry name" value="membrane protein insertion efficiency factor YidD"/>
    <property type="match status" value="1"/>
</dbReference>
<evidence type="ECO:0000313" key="3">
    <source>
        <dbReference type="EMBL" id="MBB3891060.1"/>
    </source>
</evidence>
<evidence type="ECO:0000313" key="4">
    <source>
        <dbReference type="Proteomes" id="UP000530564"/>
    </source>
</evidence>
<reference evidence="3 4" key="1">
    <citation type="submission" date="2020-08" db="EMBL/GenBank/DDBJ databases">
        <title>Genomic Encyclopedia of Type Strains, Phase IV (KMG-IV): sequencing the most valuable type-strain genomes for metagenomic binning, comparative biology and taxonomic classification.</title>
        <authorList>
            <person name="Goeker M."/>
        </authorList>
    </citation>
    <scope>NUCLEOTIDE SEQUENCE [LARGE SCALE GENOMIC DNA]</scope>
    <source>
        <strain evidence="3 4">DSM 21793</strain>
    </source>
</reference>
<dbReference type="Pfam" id="PF01809">
    <property type="entry name" value="YidD"/>
    <property type="match status" value="1"/>
</dbReference>
<evidence type="ECO:0000256" key="1">
    <source>
        <dbReference type="HAMAP-Rule" id="MF_00386"/>
    </source>
</evidence>
<sequence length="93" mass="10333">MNLYETCVRGALRAYKLTLSPLIGRQCRFLPTCSEYAAQALILHGPVRGSWLATRRLCRCHPWGASGYDPVPQPRDKAPDGNGPASRTWTCET</sequence>
<comment type="function">
    <text evidence="1">Could be involved in insertion of integral membrane proteins into the membrane.</text>
</comment>
<gene>
    <name evidence="3" type="ORF">GGQ61_001777</name>
</gene>
<evidence type="ECO:0000256" key="2">
    <source>
        <dbReference type="SAM" id="MobiDB-lite"/>
    </source>
</evidence>